<gene>
    <name evidence="1" type="ORF">H9697_04890</name>
</gene>
<dbReference type="Proteomes" id="UP000823902">
    <property type="component" value="Unassembled WGS sequence"/>
</dbReference>
<dbReference type="AlphaFoldDB" id="A0A9D2Q9G5"/>
<organism evidence="1 2">
    <name type="scientific">Candidatus Mediterraneibacter faecavium</name>
    <dbReference type="NCBI Taxonomy" id="2838668"/>
    <lineage>
        <taxon>Bacteria</taxon>
        <taxon>Bacillati</taxon>
        <taxon>Bacillota</taxon>
        <taxon>Clostridia</taxon>
        <taxon>Lachnospirales</taxon>
        <taxon>Lachnospiraceae</taxon>
        <taxon>Mediterraneibacter</taxon>
    </lineage>
</organism>
<evidence type="ECO:0008006" key="3">
    <source>
        <dbReference type="Google" id="ProtNLM"/>
    </source>
</evidence>
<evidence type="ECO:0000313" key="1">
    <source>
        <dbReference type="EMBL" id="HJC74269.1"/>
    </source>
</evidence>
<reference evidence="1" key="1">
    <citation type="journal article" date="2021" name="PeerJ">
        <title>Extensive microbial diversity within the chicken gut microbiome revealed by metagenomics and culture.</title>
        <authorList>
            <person name="Gilroy R."/>
            <person name="Ravi A."/>
            <person name="Getino M."/>
            <person name="Pursley I."/>
            <person name="Horton D.L."/>
            <person name="Alikhan N.F."/>
            <person name="Baker D."/>
            <person name="Gharbi K."/>
            <person name="Hall N."/>
            <person name="Watson M."/>
            <person name="Adriaenssens E.M."/>
            <person name="Foster-Nyarko E."/>
            <person name="Jarju S."/>
            <person name="Secka A."/>
            <person name="Antonio M."/>
            <person name="Oren A."/>
            <person name="Chaudhuri R.R."/>
            <person name="La Ragione R."/>
            <person name="Hildebrand F."/>
            <person name="Pallen M.J."/>
        </authorList>
    </citation>
    <scope>NUCLEOTIDE SEQUENCE</scope>
    <source>
        <strain evidence="1">CHK196-7946</strain>
    </source>
</reference>
<proteinExistence type="predicted"/>
<comment type="caution">
    <text evidence="1">The sequence shown here is derived from an EMBL/GenBank/DDBJ whole genome shotgun (WGS) entry which is preliminary data.</text>
</comment>
<accession>A0A9D2Q9G5</accession>
<sequence>MRKYGDIISLPHHVSNTHPHMPVADRAAQFAPFAALTGYGEVIKETARRTDAEPELTEDEKERLNDKLILACTQTDGKHKTEITYFVPDRKKAGGAYHKTAGKIRRVDADAGMIFMENGEKIRAERIVDIRQI</sequence>
<name>A0A9D2Q9G5_9FIRM</name>
<dbReference type="EMBL" id="DWVY01000022">
    <property type="protein sequence ID" value="HJC74269.1"/>
    <property type="molecule type" value="Genomic_DNA"/>
</dbReference>
<evidence type="ECO:0000313" key="2">
    <source>
        <dbReference type="Proteomes" id="UP000823902"/>
    </source>
</evidence>
<protein>
    <recommendedName>
        <fullName evidence="3">YolD-like protein</fullName>
    </recommendedName>
</protein>
<reference evidence="1" key="2">
    <citation type="submission" date="2021-04" db="EMBL/GenBank/DDBJ databases">
        <authorList>
            <person name="Gilroy R."/>
        </authorList>
    </citation>
    <scope>NUCLEOTIDE SEQUENCE</scope>
    <source>
        <strain evidence="1">CHK196-7946</strain>
    </source>
</reference>